<dbReference type="Pfam" id="PF00617">
    <property type="entry name" value="RasGEF"/>
    <property type="match status" value="2"/>
</dbReference>
<proteinExistence type="predicted"/>
<name>A0A4W3JF67_CALMI</name>
<dbReference type="GO" id="GO:0005085">
    <property type="term" value="F:guanyl-nucleotide exchange factor activity"/>
    <property type="evidence" value="ECO:0007669"/>
    <property type="project" value="UniProtKB-KW"/>
</dbReference>
<dbReference type="Gene3D" id="1.10.840.10">
    <property type="entry name" value="Ras guanine-nucleotide exchange factors catalytic domain"/>
    <property type="match status" value="1"/>
</dbReference>
<feature type="region of interest" description="Disordered" evidence="3">
    <location>
        <begin position="64"/>
        <end position="98"/>
    </location>
</feature>
<reference evidence="5" key="5">
    <citation type="submission" date="2025-09" db="UniProtKB">
        <authorList>
            <consortium name="Ensembl"/>
        </authorList>
    </citation>
    <scope>IDENTIFICATION</scope>
</reference>
<dbReference type="InterPro" id="IPR001895">
    <property type="entry name" value="RASGEF_cat_dom"/>
</dbReference>
<feature type="compositionally biased region" description="Basic and acidic residues" evidence="3">
    <location>
        <begin position="65"/>
        <end position="98"/>
    </location>
</feature>
<reference evidence="5" key="4">
    <citation type="submission" date="2025-08" db="UniProtKB">
        <authorList>
            <consortium name="Ensembl"/>
        </authorList>
    </citation>
    <scope>IDENTIFICATION</scope>
</reference>
<dbReference type="InParanoid" id="A0A4W3JF67"/>
<dbReference type="Proteomes" id="UP000314986">
    <property type="component" value="Unassembled WGS sequence"/>
</dbReference>
<dbReference type="InterPro" id="IPR008937">
    <property type="entry name" value="Ras-like_GEF"/>
</dbReference>
<evidence type="ECO:0000256" key="1">
    <source>
        <dbReference type="ARBA" id="ARBA00022658"/>
    </source>
</evidence>
<dbReference type="PANTHER" id="PTHR23113">
    <property type="entry name" value="GUANINE NUCLEOTIDE EXCHANGE FACTOR"/>
    <property type="match status" value="1"/>
</dbReference>
<dbReference type="SUPFAM" id="SSF48366">
    <property type="entry name" value="Ras GEF"/>
    <property type="match status" value="1"/>
</dbReference>
<dbReference type="GO" id="GO:0005886">
    <property type="term" value="C:plasma membrane"/>
    <property type="evidence" value="ECO:0007669"/>
    <property type="project" value="TreeGrafter"/>
</dbReference>
<reference evidence="6" key="2">
    <citation type="journal article" date="2007" name="PLoS Biol.">
        <title>Survey sequencing and comparative analysis of the elephant shark (Callorhinchus milii) genome.</title>
        <authorList>
            <person name="Venkatesh B."/>
            <person name="Kirkness E.F."/>
            <person name="Loh Y.H."/>
            <person name="Halpern A.L."/>
            <person name="Lee A.P."/>
            <person name="Johnson J."/>
            <person name="Dandona N."/>
            <person name="Viswanathan L.D."/>
            <person name="Tay A."/>
            <person name="Venter J.C."/>
            <person name="Strausberg R.L."/>
            <person name="Brenner S."/>
        </authorList>
    </citation>
    <scope>NUCLEOTIDE SEQUENCE [LARGE SCALE GENOMIC DNA]</scope>
</reference>
<dbReference type="InterPro" id="IPR023578">
    <property type="entry name" value="Ras_GEF_dom_sf"/>
</dbReference>
<dbReference type="SMART" id="SM00147">
    <property type="entry name" value="RasGEF"/>
    <property type="match status" value="1"/>
</dbReference>
<evidence type="ECO:0000256" key="2">
    <source>
        <dbReference type="PROSITE-ProRule" id="PRU00168"/>
    </source>
</evidence>
<feature type="domain" description="Ras-GEF" evidence="4">
    <location>
        <begin position="1"/>
        <end position="219"/>
    </location>
</feature>
<keyword evidence="6" id="KW-1185">Reference proteome</keyword>
<dbReference type="AlphaFoldDB" id="A0A4W3JF67"/>
<dbReference type="OMA" id="WERGREC"/>
<dbReference type="InterPro" id="IPR036964">
    <property type="entry name" value="RASGEF_cat_dom_sf"/>
</dbReference>
<evidence type="ECO:0000313" key="6">
    <source>
        <dbReference type="Proteomes" id="UP000314986"/>
    </source>
</evidence>
<evidence type="ECO:0000259" key="4">
    <source>
        <dbReference type="PROSITE" id="PS50009"/>
    </source>
</evidence>
<evidence type="ECO:0000313" key="5">
    <source>
        <dbReference type="Ensembl" id="ENSCMIP00000040987.1"/>
    </source>
</evidence>
<dbReference type="PROSITE" id="PS50009">
    <property type="entry name" value="RASGEF_CAT"/>
    <property type="match status" value="1"/>
</dbReference>
<dbReference type="PANTHER" id="PTHR23113:SF24">
    <property type="entry name" value="RAP GUANINE NUCLEOTIDE EXCHANGE FACTOR 3"/>
    <property type="match status" value="1"/>
</dbReference>
<dbReference type="STRING" id="7868.ENSCMIP00000040987"/>
<organism evidence="5 6">
    <name type="scientific">Callorhinchus milii</name>
    <name type="common">Ghost shark</name>
    <dbReference type="NCBI Taxonomy" id="7868"/>
    <lineage>
        <taxon>Eukaryota</taxon>
        <taxon>Metazoa</taxon>
        <taxon>Chordata</taxon>
        <taxon>Craniata</taxon>
        <taxon>Vertebrata</taxon>
        <taxon>Chondrichthyes</taxon>
        <taxon>Holocephali</taxon>
        <taxon>Chimaeriformes</taxon>
        <taxon>Callorhinchidae</taxon>
        <taxon>Callorhinchus</taxon>
    </lineage>
</organism>
<protein>
    <submittedName>
        <fullName evidence="5">Rap guanine nucleotide exchange factor 3-like</fullName>
    </submittedName>
</protein>
<sequence length="246" mass="28293">MNSFFAVAFGLSNSAVSRLSKTWEGLTNKTRRVYQSFERLMVSDGTKWLGLCSCQLGFAFPGGREGGRERERERRREGVKERGREGGREGGRWRERRKEGEWERGRECEAETLTGDAVCPQDPSRNHRAYRMVAGKLSLPFLPFMPLLIKDLTFIEEGNKTFVNNLVNFEKMRMIARTVNLFRRCRTHSQMIPQKMEPEISSAQISTTSDQSVSVKNPQPIRLYVRSLKAIDNEQILSQLSQQLEP</sequence>
<keyword evidence="1 2" id="KW-0344">Guanine-nucleotide releasing factor</keyword>
<accession>A0A4W3JF67</accession>
<reference evidence="6" key="3">
    <citation type="journal article" date="2014" name="Nature">
        <title>Elephant shark genome provides unique insights into gnathostome evolution.</title>
        <authorList>
            <consortium name="International Elephant Shark Genome Sequencing Consortium"/>
            <person name="Venkatesh B."/>
            <person name="Lee A.P."/>
            <person name="Ravi V."/>
            <person name="Maurya A.K."/>
            <person name="Lian M.M."/>
            <person name="Swann J.B."/>
            <person name="Ohta Y."/>
            <person name="Flajnik M.F."/>
            <person name="Sutoh Y."/>
            <person name="Kasahara M."/>
            <person name="Hoon S."/>
            <person name="Gangu V."/>
            <person name="Roy S.W."/>
            <person name="Irimia M."/>
            <person name="Korzh V."/>
            <person name="Kondrychyn I."/>
            <person name="Lim Z.W."/>
            <person name="Tay B.H."/>
            <person name="Tohari S."/>
            <person name="Kong K.W."/>
            <person name="Ho S."/>
            <person name="Lorente-Galdos B."/>
            <person name="Quilez J."/>
            <person name="Marques-Bonet T."/>
            <person name="Raney B.J."/>
            <person name="Ingham P.W."/>
            <person name="Tay A."/>
            <person name="Hillier L.W."/>
            <person name="Minx P."/>
            <person name="Boehm T."/>
            <person name="Wilson R.K."/>
            <person name="Brenner S."/>
            <person name="Warren W.C."/>
        </authorList>
    </citation>
    <scope>NUCLEOTIDE SEQUENCE [LARGE SCALE GENOMIC DNA]</scope>
</reference>
<dbReference type="Ensembl" id="ENSCMIT00000041567.1">
    <property type="protein sequence ID" value="ENSCMIP00000040987.1"/>
    <property type="gene ID" value="ENSCMIG00000017072.1"/>
</dbReference>
<reference evidence="6" key="1">
    <citation type="journal article" date="2006" name="Science">
        <title>Ancient noncoding elements conserved in the human genome.</title>
        <authorList>
            <person name="Venkatesh B."/>
            <person name="Kirkness E.F."/>
            <person name="Loh Y.H."/>
            <person name="Halpern A.L."/>
            <person name="Lee A.P."/>
            <person name="Johnson J."/>
            <person name="Dandona N."/>
            <person name="Viswanathan L.D."/>
            <person name="Tay A."/>
            <person name="Venter J.C."/>
            <person name="Strausberg R.L."/>
            <person name="Brenner S."/>
        </authorList>
    </citation>
    <scope>NUCLEOTIDE SEQUENCE [LARGE SCALE GENOMIC DNA]</scope>
</reference>
<evidence type="ECO:0000256" key="3">
    <source>
        <dbReference type="SAM" id="MobiDB-lite"/>
    </source>
</evidence>
<dbReference type="GeneTree" id="ENSGT00940000159931"/>
<dbReference type="GO" id="GO:0007265">
    <property type="term" value="P:Ras protein signal transduction"/>
    <property type="evidence" value="ECO:0007669"/>
    <property type="project" value="TreeGrafter"/>
</dbReference>